<accession>A0A699KWD5</accession>
<organism evidence="2">
    <name type="scientific">Tanacetum cinerariifolium</name>
    <name type="common">Dalmatian daisy</name>
    <name type="synonym">Chrysanthemum cinerariifolium</name>
    <dbReference type="NCBI Taxonomy" id="118510"/>
    <lineage>
        <taxon>Eukaryota</taxon>
        <taxon>Viridiplantae</taxon>
        <taxon>Streptophyta</taxon>
        <taxon>Embryophyta</taxon>
        <taxon>Tracheophyta</taxon>
        <taxon>Spermatophyta</taxon>
        <taxon>Magnoliopsida</taxon>
        <taxon>eudicotyledons</taxon>
        <taxon>Gunneridae</taxon>
        <taxon>Pentapetalae</taxon>
        <taxon>asterids</taxon>
        <taxon>campanulids</taxon>
        <taxon>Asterales</taxon>
        <taxon>Asteraceae</taxon>
        <taxon>Asteroideae</taxon>
        <taxon>Anthemideae</taxon>
        <taxon>Anthemidinae</taxon>
        <taxon>Tanacetum</taxon>
    </lineage>
</organism>
<keyword evidence="2" id="KW-0808">Transferase</keyword>
<dbReference type="GO" id="GO:0016740">
    <property type="term" value="F:transferase activity"/>
    <property type="evidence" value="ECO:0007669"/>
    <property type="project" value="UniProtKB-KW"/>
</dbReference>
<comment type="caution">
    <text evidence="2">The sequence shown here is derived from an EMBL/GenBank/DDBJ whole genome shotgun (WGS) entry which is preliminary data.</text>
</comment>
<feature type="non-terminal residue" evidence="2">
    <location>
        <position position="76"/>
    </location>
</feature>
<dbReference type="EMBL" id="BKCJ010557393">
    <property type="protein sequence ID" value="GFB12497.1"/>
    <property type="molecule type" value="Genomic_DNA"/>
</dbReference>
<keyword evidence="1" id="KW-0732">Signal</keyword>
<proteinExistence type="predicted"/>
<protein>
    <submittedName>
        <fullName evidence="2">N-terminal acetyltransferase A complex auxiliary subunit NAA15</fullName>
    </submittedName>
</protein>
<evidence type="ECO:0000256" key="1">
    <source>
        <dbReference type="SAM" id="SignalP"/>
    </source>
</evidence>
<dbReference type="AlphaFoldDB" id="A0A699KWD5"/>
<feature type="signal peptide" evidence="1">
    <location>
        <begin position="1"/>
        <end position="15"/>
    </location>
</feature>
<reference evidence="2" key="1">
    <citation type="journal article" date="2019" name="Sci. Rep.">
        <title>Draft genome of Tanacetum cinerariifolium, the natural source of mosquito coil.</title>
        <authorList>
            <person name="Yamashiro T."/>
            <person name="Shiraishi A."/>
            <person name="Satake H."/>
            <person name="Nakayama K."/>
        </authorList>
    </citation>
    <scope>NUCLEOTIDE SEQUENCE</scope>
</reference>
<gene>
    <name evidence="2" type="ORF">Tci_684468</name>
</gene>
<name>A0A699KWD5_TANCI</name>
<feature type="chain" id="PRO_5025590123" evidence="1">
    <location>
        <begin position="16"/>
        <end position="76"/>
    </location>
</feature>
<evidence type="ECO:0000313" key="2">
    <source>
        <dbReference type="EMBL" id="GFB12497.1"/>
    </source>
</evidence>
<sequence>MVLPFLLAWVLFVMRKPGHVTFQRSVVAEMIFYLEPNKQAEAVKLIEESSNNIASRLILFLKPWLRMKRYGTIDSL</sequence>